<protein>
    <recommendedName>
        <fullName evidence="6">Cell surface protein</fullName>
    </recommendedName>
</protein>
<evidence type="ECO:0000313" key="4">
    <source>
        <dbReference type="Proteomes" id="UP000007491"/>
    </source>
</evidence>
<feature type="chain" id="PRO_5036281230" description="Cell surface protein" evidence="1">
    <location>
        <begin position="30"/>
        <end position="90"/>
    </location>
</feature>
<dbReference type="STRING" id="1604.LAC30SC_09830"/>
<dbReference type="RefSeq" id="WP_013642508.1">
    <property type="nucleotide sequence ID" value="NC_015214.1"/>
</dbReference>
<accession>F0TH71</accession>
<dbReference type="Proteomes" id="UP000312326">
    <property type="component" value="Chromosome"/>
</dbReference>
<dbReference type="KEGG" id="lai:LAC30SC_09830"/>
<evidence type="ECO:0000313" key="3">
    <source>
        <dbReference type="EMBL" id="QDD71089.1"/>
    </source>
</evidence>
<organism evidence="2 4">
    <name type="scientific">Lactobacillus amylovorus</name>
    <dbReference type="NCBI Taxonomy" id="1604"/>
    <lineage>
        <taxon>Bacteria</taxon>
        <taxon>Bacillati</taxon>
        <taxon>Bacillota</taxon>
        <taxon>Bacilli</taxon>
        <taxon>Lactobacillales</taxon>
        <taxon>Lactobacillaceae</taxon>
        <taxon>Lactobacillus</taxon>
    </lineage>
</organism>
<sequence length="90" mass="9805">MKRLTKLAATLGVGMAMMLPMTLTSTVLADETTTFELNNSNVNVQGLFDQKTTIKQAGSEWGIGGGGGAMDYNNPKAWPGRPWCPRWLCR</sequence>
<dbReference type="EMBL" id="CP002559">
    <property type="protein sequence ID" value="ADZ08065.1"/>
    <property type="molecule type" value="Genomic_DNA"/>
</dbReference>
<dbReference type="EMBL" id="CP029754">
    <property type="protein sequence ID" value="QDD71089.1"/>
    <property type="molecule type" value="Genomic_DNA"/>
</dbReference>
<reference key="2">
    <citation type="submission" date="2011-02" db="EMBL/GenBank/DDBJ databases">
        <authorList>
            <person name="Roh H."/>
            <person name="Ko H.-J."/>
            <person name="Kim S.-H."/>
            <person name="Choi I.-G."/>
            <person name="Oh S."/>
        </authorList>
    </citation>
    <scope>NUCLEOTIDE SEQUENCE</scope>
    <source>
        <strain>30SC</strain>
    </source>
</reference>
<keyword evidence="1" id="KW-0732">Signal</keyword>
<evidence type="ECO:0008006" key="6">
    <source>
        <dbReference type="Google" id="ProtNLM"/>
    </source>
</evidence>
<dbReference type="Proteomes" id="UP000007491">
    <property type="component" value="Chromosome"/>
</dbReference>
<reference evidence="2 4" key="1">
    <citation type="journal article" date="2011" name="J. Bacteriol.">
        <title>Complete genome sequencing of Lactobacillus acidophilus 30SC, isolated from swine intestine.</title>
        <authorList>
            <person name="Oh S."/>
            <person name="Roh H."/>
            <person name="Ko H.J."/>
            <person name="Kim S."/>
            <person name="Kim K.H."/>
            <person name="Lee S.E."/>
            <person name="Chang I.S."/>
            <person name="Kim S."/>
            <person name="Choi I.G."/>
        </authorList>
    </citation>
    <scope>NUCLEOTIDE SEQUENCE [LARGE SCALE GENOMIC DNA]</scope>
    <source>
        <strain evidence="2 4">30SC</strain>
    </source>
</reference>
<name>F0TH71_LACAM</name>
<evidence type="ECO:0000256" key="1">
    <source>
        <dbReference type="SAM" id="SignalP"/>
    </source>
</evidence>
<evidence type="ECO:0000313" key="5">
    <source>
        <dbReference type="Proteomes" id="UP000312326"/>
    </source>
</evidence>
<feature type="signal peptide" evidence="1">
    <location>
        <begin position="1"/>
        <end position="29"/>
    </location>
</feature>
<reference evidence="3 5" key="3">
    <citation type="submission" date="2018-06" db="EMBL/GenBank/DDBJ databases">
        <title>Complete genome sequnece of Lactobacillus amylovorus PMRA3.</title>
        <authorList>
            <person name="Nam Y.-D."/>
            <person name="Chung W.-H."/>
            <person name="Park Y.S."/>
            <person name="Kang J."/>
        </authorList>
    </citation>
    <scope>NUCLEOTIDE SEQUENCE [LARGE SCALE GENOMIC DNA]</scope>
    <source>
        <strain evidence="3 5">PMRA3</strain>
    </source>
</reference>
<evidence type="ECO:0000313" key="2">
    <source>
        <dbReference type="EMBL" id="ADZ08065.1"/>
    </source>
</evidence>
<dbReference type="HOGENOM" id="CLU_2436999_0_0_9"/>
<proteinExistence type="predicted"/>
<gene>
    <name evidence="2" type="ordered locus">LAC30SC_09830</name>
    <name evidence="3" type="ORF">DM298_09675</name>
</gene>
<dbReference type="AlphaFoldDB" id="F0TH71"/>